<organism evidence="2 3">
    <name type="scientific">Anaerofustis stercorihominis DSM 17244</name>
    <dbReference type="NCBI Taxonomy" id="445971"/>
    <lineage>
        <taxon>Bacteria</taxon>
        <taxon>Bacillati</taxon>
        <taxon>Bacillota</taxon>
        <taxon>Clostridia</taxon>
        <taxon>Eubacteriales</taxon>
        <taxon>Eubacteriaceae</taxon>
        <taxon>Anaerofustis</taxon>
    </lineage>
</organism>
<dbReference type="InterPro" id="IPR032427">
    <property type="entry name" value="P22_portal"/>
</dbReference>
<dbReference type="HOGENOM" id="CLU_490772_0_0_9"/>
<name>B1C7L4_9FIRM</name>
<dbReference type="GeneID" id="97999615"/>
<dbReference type="RefSeq" id="WP_007049165.1">
    <property type="nucleotide sequence ID" value="NZ_DS560015.1"/>
</dbReference>
<comment type="caution">
    <text evidence="2">The sequence shown here is derived from an EMBL/GenBank/DDBJ whole genome shotgun (WGS) entry which is preliminary data.</text>
</comment>
<feature type="coiled-coil region" evidence="1">
    <location>
        <begin position="565"/>
        <end position="592"/>
    </location>
</feature>
<proteinExistence type="predicted"/>
<dbReference type="EMBL" id="ABIL02000005">
    <property type="protein sequence ID" value="EDS73001.1"/>
    <property type="molecule type" value="Genomic_DNA"/>
</dbReference>
<evidence type="ECO:0008006" key="4">
    <source>
        <dbReference type="Google" id="ProtNLM"/>
    </source>
</evidence>
<dbReference type="AlphaFoldDB" id="B1C7L4"/>
<evidence type="ECO:0000256" key="1">
    <source>
        <dbReference type="SAM" id="Coils"/>
    </source>
</evidence>
<dbReference type="STRING" id="445971.ANASTE_00716"/>
<keyword evidence="1" id="KW-0175">Coiled coil</keyword>
<dbReference type="Proteomes" id="UP000005178">
    <property type="component" value="Unassembled WGS sequence"/>
</dbReference>
<evidence type="ECO:0000313" key="2">
    <source>
        <dbReference type="EMBL" id="EDS73001.1"/>
    </source>
</evidence>
<evidence type="ECO:0000313" key="3">
    <source>
        <dbReference type="Proteomes" id="UP000005178"/>
    </source>
</evidence>
<dbReference type="Pfam" id="PF16510">
    <property type="entry name" value="P22_portal"/>
    <property type="match status" value="1"/>
</dbReference>
<gene>
    <name evidence="2" type="ORF">ANASTE_00716</name>
</gene>
<protein>
    <recommendedName>
        <fullName evidence="4">Portal protein</fullName>
    </recommendedName>
</protein>
<accession>B1C7L4</accession>
<sequence>MEEMYSRTDEWTLYEKGKDFLNRKNIYSDTDKVYRFFNGNQWQGLESGVISPITYNIIKPIVKYKIGVINGNGYSIVFSPNNFEDERFQIEMTDLCEQLNEYINILWENKKIDAKAREILKDGCINSEGILYLDYDMTENEVNPEVINKTNIYYENENNPDINEQDYILITTRRSVSSVRREAKKNMEFGLNSLNKDDIDNIRGDNNTKEQSGDYAKEELNNMVLVVSKFFKKDGHIWFKKSTENAVIEDERDLGLSKYPIAHFVWEEVKGSARGTGEVLNLIPNQIEINKTATRRSLAVMMGAYPKLVVDGDRISNPDSITKVGNAIFTKGQTVDDVRKVVGYLNPASMSSDSVSLQNDLINNTKDLAGAGDSVTGDVNPEQASGQAILAVQQASQQNLTDYLIRFKDFLEDVASIMFEMWQVYTPDEGKAIITKQSVQGLKENMGPQINMENINPYSAEEAGEGEDFDSKLISSKVGHGEVVSSVEENDKDIEDKEVYIRKVIPKELIEKLKVNIKIDVSPNSPFDKYARETALQNLMTNQLITFEEYAENLPSDSVMPKDILTNILKKRKEEEAKINQIEMAAEEKKAEIDSNLAAVPMEEEAMNAMGNGMTGQVQNEGEFYN</sequence>
<reference evidence="2" key="1">
    <citation type="submission" date="2008-01" db="EMBL/GenBank/DDBJ databases">
        <authorList>
            <person name="Fulton L."/>
            <person name="Clifton S."/>
            <person name="Fulton B."/>
            <person name="Xu J."/>
            <person name="Minx P."/>
            <person name="Pepin K.H."/>
            <person name="Johnson M."/>
            <person name="Thiruvilangam P."/>
            <person name="Bhonagiri V."/>
            <person name="Nash W.E."/>
            <person name="Mardis E.R."/>
            <person name="Wilson R.K."/>
        </authorList>
    </citation>
    <scope>NUCLEOTIDE SEQUENCE [LARGE SCALE GENOMIC DNA]</scope>
    <source>
        <strain evidence="2">DSM 17244</strain>
    </source>
</reference>
<dbReference type="OrthoDB" id="1778115at2"/>
<dbReference type="eggNOG" id="ENOG502ZBBK">
    <property type="taxonomic scope" value="Bacteria"/>
</dbReference>
<reference evidence="2" key="2">
    <citation type="submission" date="2013-08" db="EMBL/GenBank/DDBJ databases">
        <title>Draft genome sequence of Anaerofustis stercorihominis (DSM 17244).</title>
        <authorList>
            <person name="Sudarsanam P."/>
            <person name="Ley R."/>
            <person name="Guruge J."/>
            <person name="Turnbaugh P.J."/>
            <person name="Mahowald M."/>
            <person name="Liep D."/>
            <person name="Gordon J."/>
        </authorList>
    </citation>
    <scope>NUCLEOTIDE SEQUENCE</scope>
    <source>
        <strain evidence="2">DSM 17244</strain>
    </source>
</reference>
<keyword evidence="3" id="KW-1185">Reference proteome</keyword>